<dbReference type="InterPro" id="IPR036890">
    <property type="entry name" value="HATPase_C_sf"/>
</dbReference>
<dbReference type="RefSeq" id="WP_119667392.1">
    <property type="nucleotide sequence ID" value="NZ_QXED01000002.1"/>
</dbReference>
<dbReference type="Gene3D" id="3.30.565.10">
    <property type="entry name" value="Histidine kinase-like ATPase, C-terminal domain"/>
    <property type="match status" value="1"/>
</dbReference>
<dbReference type="AlphaFoldDB" id="A0A418MFE8"/>
<sequence>MIIISSSETASIRTEQDVARLLHRIKAVAADTGLGTVSQTKLMTAASELARNMLFYANEGVSYLEQISQGTKVGIRLTFIDHGPGIPDVDLAMQDGYTTNPQSLGLGLPGARRLVNEFAIISTVGKGTTVTVITWKL</sequence>
<reference evidence="2 3" key="1">
    <citation type="submission" date="2018-08" db="EMBL/GenBank/DDBJ databases">
        <title>Fibrisoma montanum sp. nov., isolated from Danxia mountain soil.</title>
        <authorList>
            <person name="Huang Y."/>
        </authorList>
    </citation>
    <scope>NUCLEOTIDE SEQUENCE [LARGE SCALE GENOMIC DNA]</scope>
    <source>
        <strain evidence="2 3">HYT19</strain>
    </source>
</reference>
<evidence type="ECO:0000313" key="3">
    <source>
        <dbReference type="Proteomes" id="UP000283523"/>
    </source>
</evidence>
<accession>A0A418MFE8</accession>
<dbReference type="Pfam" id="PF02518">
    <property type="entry name" value="HATPase_c"/>
    <property type="match status" value="1"/>
</dbReference>
<dbReference type="CDD" id="cd16934">
    <property type="entry name" value="HATPase_RsbT-like"/>
    <property type="match status" value="1"/>
</dbReference>
<proteinExistence type="predicted"/>
<feature type="domain" description="Histidine kinase/HSP90-like ATPase" evidence="1">
    <location>
        <begin position="39"/>
        <end position="134"/>
    </location>
</feature>
<keyword evidence="3" id="KW-1185">Reference proteome</keyword>
<evidence type="ECO:0000313" key="2">
    <source>
        <dbReference type="EMBL" id="RIV25511.1"/>
    </source>
</evidence>
<comment type="caution">
    <text evidence="2">The sequence shown here is derived from an EMBL/GenBank/DDBJ whole genome shotgun (WGS) entry which is preliminary data.</text>
</comment>
<evidence type="ECO:0000259" key="1">
    <source>
        <dbReference type="Pfam" id="PF02518"/>
    </source>
</evidence>
<name>A0A418MFE8_9BACT</name>
<gene>
    <name evidence="2" type="ORF">DYU11_09445</name>
</gene>
<organism evidence="2 3">
    <name type="scientific">Fibrisoma montanum</name>
    <dbReference type="NCBI Taxonomy" id="2305895"/>
    <lineage>
        <taxon>Bacteria</taxon>
        <taxon>Pseudomonadati</taxon>
        <taxon>Bacteroidota</taxon>
        <taxon>Cytophagia</taxon>
        <taxon>Cytophagales</taxon>
        <taxon>Spirosomataceae</taxon>
        <taxon>Fibrisoma</taxon>
    </lineage>
</organism>
<dbReference type="EMBL" id="QXED01000002">
    <property type="protein sequence ID" value="RIV25511.1"/>
    <property type="molecule type" value="Genomic_DNA"/>
</dbReference>
<dbReference type="InterPro" id="IPR003594">
    <property type="entry name" value="HATPase_dom"/>
</dbReference>
<dbReference type="OrthoDB" id="9797578at2"/>
<protein>
    <submittedName>
        <fullName evidence="2">Anti-sigma regulatory factor</fullName>
    </submittedName>
</protein>
<dbReference type="Proteomes" id="UP000283523">
    <property type="component" value="Unassembled WGS sequence"/>
</dbReference>
<dbReference type="SUPFAM" id="SSF55874">
    <property type="entry name" value="ATPase domain of HSP90 chaperone/DNA topoisomerase II/histidine kinase"/>
    <property type="match status" value="1"/>
</dbReference>